<gene>
    <name evidence="1" type="ORF">SPSK_05748</name>
</gene>
<accession>A0A0F2LUG8</accession>
<name>A0A0F2LUG8_SPOSC</name>
<dbReference type="Proteomes" id="UP000033710">
    <property type="component" value="Unassembled WGS sequence"/>
</dbReference>
<reference evidence="1 2" key="2">
    <citation type="journal article" date="2015" name="Eukaryot. Cell">
        <title>Asexual propagation of a virulent clone complex in a human and feline outbreak of sporotrichosis.</title>
        <authorList>
            <person name="Teixeira Mde M."/>
            <person name="Rodrigues A.M."/>
            <person name="Tsui C.K."/>
            <person name="de Almeida L.G."/>
            <person name="Van Diepeningen A.D."/>
            <person name="van den Ende B.G."/>
            <person name="Fernandes G.F."/>
            <person name="Kano R."/>
            <person name="Hamelin R.C."/>
            <person name="Lopes-Bezerra L.M."/>
            <person name="Vasconcelos A.T."/>
            <person name="de Hoog S."/>
            <person name="de Camargo Z.P."/>
            <person name="Felipe M.S."/>
        </authorList>
    </citation>
    <scope>NUCLEOTIDE SEQUENCE [LARGE SCALE GENOMIC DNA]</scope>
    <source>
        <strain evidence="1 2">1099-18</strain>
    </source>
</reference>
<evidence type="ECO:0000313" key="1">
    <source>
        <dbReference type="EMBL" id="KJR81112.1"/>
    </source>
</evidence>
<proteinExistence type="predicted"/>
<dbReference type="EMBL" id="AXCR01000012">
    <property type="protein sequence ID" value="KJR81112.1"/>
    <property type="molecule type" value="Genomic_DNA"/>
</dbReference>
<dbReference type="VEuPathDB" id="FungiDB:SPSK_05748"/>
<evidence type="ECO:0000313" key="2">
    <source>
        <dbReference type="Proteomes" id="UP000033710"/>
    </source>
</evidence>
<comment type="caution">
    <text evidence="1">The sequence shown here is derived from an EMBL/GenBank/DDBJ whole genome shotgun (WGS) entry which is preliminary data.</text>
</comment>
<protein>
    <submittedName>
        <fullName evidence="1">Uncharacterized protein</fullName>
    </submittedName>
</protein>
<dbReference type="KEGG" id="ssck:SPSK_05748"/>
<dbReference type="RefSeq" id="XP_016583788.1">
    <property type="nucleotide sequence ID" value="XM_016732485.1"/>
</dbReference>
<dbReference type="GeneID" id="27667762"/>
<sequence>MPPSGRFHGPFDFFAAYSQVDPDWTQQLGFAQDARLGFASFCYAEIGVHARRADPFARESYARNTLHLGPRVVRCILFVLLNLII</sequence>
<reference evidence="1 2" key="1">
    <citation type="journal article" date="2014" name="BMC Genomics">
        <title>Comparative genomics of the major fungal agents of human and animal Sporotrichosis: Sporothrix schenckii and Sporothrix brasiliensis.</title>
        <authorList>
            <person name="Teixeira M.M."/>
            <person name="de Almeida L.G."/>
            <person name="Kubitschek-Barreira P."/>
            <person name="Alves F.L."/>
            <person name="Kioshima E.S."/>
            <person name="Abadio A.K."/>
            <person name="Fernandes L."/>
            <person name="Derengowski L.S."/>
            <person name="Ferreira K.S."/>
            <person name="Souza R.C."/>
            <person name="Ruiz J.C."/>
            <person name="de Andrade N.C."/>
            <person name="Paes H.C."/>
            <person name="Nicola A.M."/>
            <person name="Albuquerque P."/>
            <person name="Gerber A.L."/>
            <person name="Martins V.P."/>
            <person name="Peconick L.D."/>
            <person name="Neto A.V."/>
            <person name="Chaucanez C.B."/>
            <person name="Silva P.A."/>
            <person name="Cunha O.L."/>
            <person name="de Oliveira F.F."/>
            <person name="dos Santos T.C."/>
            <person name="Barros A.L."/>
            <person name="Soares M.A."/>
            <person name="de Oliveira L.M."/>
            <person name="Marini M.M."/>
            <person name="Villalobos-Duno H."/>
            <person name="Cunha M.M."/>
            <person name="de Hoog S."/>
            <person name="da Silveira J.F."/>
            <person name="Henrissat B."/>
            <person name="Nino-Vega G.A."/>
            <person name="Cisalpino P.S."/>
            <person name="Mora-Montes H.M."/>
            <person name="Almeida S.R."/>
            <person name="Stajich J.E."/>
            <person name="Lopes-Bezerra L.M."/>
            <person name="Vasconcelos A.T."/>
            <person name="Felipe M.S."/>
        </authorList>
    </citation>
    <scope>NUCLEOTIDE SEQUENCE [LARGE SCALE GENOMIC DNA]</scope>
    <source>
        <strain evidence="1 2">1099-18</strain>
    </source>
</reference>
<dbReference type="AlphaFoldDB" id="A0A0F2LUG8"/>
<organism evidence="1 2">
    <name type="scientific">Sporothrix schenckii 1099-18</name>
    <dbReference type="NCBI Taxonomy" id="1397361"/>
    <lineage>
        <taxon>Eukaryota</taxon>
        <taxon>Fungi</taxon>
        <taxon>Dikarya</taxon>
        <taxon>Ascomycota</taxon>
        <taxon>Pezizomycotina</taxon>
        <taxon>Sordariomycetes</taxon>
        <taxon>Sordariomycetidae</taxon>
        <taxon>Ophiostomatales</taxon>
        <taxon>Ophiostomataceae</taxon>
        <taxon>Sporothrix</taxon>
    </lineage>
</organism>